<comment type="caution">
    <text evidence="1">The sequence shown here is derived from an EMBL/GenBank/DDBJ whole genome shotgun (WGS) entry which is preliminary data.</text>
</comment>
<protein>
    <submittedName>
        <fullName evidence="1">704_t:CDS:1</fullName>
    </submittedName>
</protein>
<dbReference type="EMBL" id="CAJVPU010043612">
    <property type="protein sequence ID" value="CAG8746069.1"/>
    <property type="molecule type" value="Genomic_DNA"/>
</dbReference>
<evidence type="ECO:0000313" key="2">
    <source>
        <dbReference type="Proteomes" id="UP000789702"/>
    </source>
</evidence>
<proteinExistence type="predicted"/>
<keyword evidence="2" id="KW-1185">Reference proteome</keyword>
<dbReference type="Proteomes" id="UP000789702">
    <property type="component" value="Unassembled WGS sequence"/>
</dbReference>
<name>A0ACA9QCN4_9GLOM</name>
<evidence type="ECO:0000313" key="1">
    <source>
        <dbReference type="EMBL" id="CAG8746069.1"/>
    </source>
</evidence>
<gene>
    <name evidence="1" type="ORF">DHETER_LOCUS14352</name>
</gene>
<accession>A0ACA9QCN4</accession>
<reference evidence="1" key="1">
    <citation type="submission" date="2021-06" db="EMBL/GenBank/DDBJ databases">
        <authorList>
            <person name="Kallberg Y."/>
            <person name="Tangrot J."/>
            <person name="Rosling A."/>
        </authorList>
    </citation>
    <scope>NUCLEOTIDE SEQUENCE</scope>
    <source>
        <strain evidence="1">IL203A</strain>
    </source>
</reference>
<organism evidence="1 2">
    <name type="scientific">Dentiscutata heterogama</name>
    <dbReference type="NCBI Taxonomy" id="1316150"/>
    <lineage>
        <taxon>Eukaryota</taxon>
        <taxon>Fungi</taxon>
        <taxon>Fungi incertae sedis</taxon>
        <taxon>Mucoromycota</taxon>
        <taxon>Glomeromycotina</taxon>
        <taxon>Glomeromycetes</taxon>
        <taxon>Diversisporales</taxon>
        <taxon>Gigasporaceae</taxon>
        <taxon>Dentiscutata</taxon>
    </lineage>
</organism>
<feature type="non-terminal residue" evidence="1">
    <location>
        <position position="1"/>
    </location>
</feature>
<sequence>FDFLDGEYILAISGSYQSYIGELKIITYIPSKKQARIHKTKGDSYANQFDSLPLFGTALTCLYGSGNSYVTSIGMYEGEVQGQQLQQFQQLQQLSDILFPNKPYNFHTLKQEIKRFKYQELAPQIRNEKIKFEELTLNIKTKAGHLEKIVDLLLETQKQAIKSNDQFIQGQIVAYQNILEGNLTKNELQILLAKQKEIHQLEECLTNLQINK</sequence>